<sequence length="232" mass="26571">MTSEFMKTPSFFSTPVAEKSQDEAFEEASLRNALERMGASGGRARPQQSASRPASDPMQGKRRRFVKDGDVQVEKHSLARTTPRTLAVPKTFSTSRAVHFSDEENGEVSKIRRQLADEKLHAEDVERQLEALQQTCKSMETRQVHADLMVRELKAKLLERDAELSEQARALRSVQRELAQKEEEAQELLKKLEAKPRGRPRIRPLEEPKDIELVEVEDLEDGEPQPVKWWKD</sequence>
<evidence type="ECO:0000256" key="1">
    <source>
        <dbReference type="SAM" id="Coils"/>
    </source>
</evidence>
<proteinExistence type="predicted"/>
<accession>A0A6N3SWZ1</accession>
<dbReference type="Proteomes" id="UP000032670">
    <property type="component" value="Unassembled WGS sequence"/>
</dbReference>
<keyword evidence="1" id="KW-0175">Coiled coil</keyword>
<feature type="coiled-coil region" evidence="1">
    <location>
        <begin position="108"/>
        <end position="195"/>
    </location>
</feature>
<protein>
    <submittedName>
        <fullName evidence="3">Uncharacterized protein</fullName>
    </submittedName>
</protein>
<evidence type="ECO:0000313" key="4">
    <source>
        <dbReference type="Proteomes" id="UP000032670"/>
    </source>
</evidence>
<gene>
    <name evidence="3" type="ORF">Abor_023_013</name>
</gene>
<name>A0A0D6NLP4_9PROT</name>
<dbReference type="AlphaFoldDB" id="A0A0D6NLP4"/>
<organism evidence="3 4">
    <name type="scientific">Acetobacter orientalis</name>
    <dbReference type="NCBI Taxonomy" id="146474"/>
    <lineage>
        <taxon>Bacteria</taxon>
        <taxon>Pseudomonadati</taxon>
        <taxon>Pseudomonadota</taxon>
        <taxon>Alphaproteobacteria</taxon>
        <taxon>Acetobacterales</taxon>
        <taxon>Acetobacteraceae</taxon>
        <taxon>Acetobacter</taxon>
    </lineage>
</organism>
<accession>A0A0D6NLP4</accession>
<feature type="compositionally biased region" description="Acidic residues" evidence="2">
    <location>
        <begin position="213"/>
        <end position="223"/>
    </location>
</feature>
<evidence type="ECO:0000256" key="2">
    <source>
        <dbReference type="SAM" id="MobiDB-lite"/>
    </source>
</evidence>
<comment type="caution">
    <text evidence="3">The sequence shown here is derived from an EMBL/GenBank/DDBJ whole genome shotgun (WGS) entry which is preliminary data.</text>
</comment>
<dbReference type="EMBL" id="BAMX01000023">
    <property type="protein sequence ID" value="GAN66555.1"/>
    <property type="molecule type" value="Genomic_DNA"/>
</dbReference>
<keyword evidence="4" id="KW-1185">Reference proteome</keyword>
<feature type="region of interest" description="Disordered" evidence="2">
    <location>
        <begin position="213"/>
        <end position="232"/>
    </location>
</feature>
<feature type="region of interest" description="Disordered" evidence="2">
    <location>
        <begin position="1"/>
        <end position="82"/>
    </location>
</feature>
<evidence type="ECO:0000313" key="3">
    <source>
        <dbReference type="EMBL" id="GAN66555.1"/>
    </source>
</evidence>
<feature type="compositionally biased region" description="Basic and acidic residues" evidence="2">
    <location>
        <begin position="66"/>
        <end position="77"/>
    </location>
</feature>
<reference evidence="3 4" key="1">
    <citation type="submission" date="2012-11" db="EMBL/GenBank/DDBJ databases">
        <title>Whole genome sequence of Acetobacter orientalis 21F-2.</title>
        <authorList>
            <person name="Azuma Y."/>
            <person name="Higashiura N."/>
            <person name="Hirakawa H."/>
            <person name="Matsushita K."/>
        </authorList>
    </citation>
    <scope>NUCLEOTIDE SEQUENCE [LARGE SCALE GENOMIC DNA]</scope>
    <source>
        <strain evidence="3 4">21F-2</strain>
    </source>
</reference>
<feature type="compositionally biased region" description="Polar residues" evidence="2">
    <location>
        <begin position="1"/>
        <end position="13"/>
    </location>
</feature>